<name>A0A8S9R4W2_BRACR</name>
<dbReference type="AlphaFoldDB" id="A0A8S9R4W2"/>
<sequence length="83" mass="9123">MIPVLLDHGDISPGFASMIRVGASVISDPVPSVTPASELNRLMRKKLDWGRDCEDTAAMVSNRIGSKLQWRQKRLVRGVSCNS</sequence>
<dbReference type="Proteomes" id="UP000712600">
    <property type="component" value="Unassembled WGS sequence"/>
</dbReference>
<dbReference type="EMBL" id="QGKX02000996">
    <property type="protein sequence ID" value="KAF3557790.1"/>
    <property type="molecule type" value="Genomic_DNA"/>
</dbReference>
<protein>
    <submittedName>
        <fullName evidence="1">Uncharacterized protein</fullName>
    </submittedName>
</protein>
<comment type="caution">
    <text evidence="1">The sequence shown here is derived from an EMBL/GenBank/DDBJ whole genome shotgun (WGS) entry which is preliminary data.</text>
</comment>
<evidence type="ECO:0000313" key="1">
    <source>
        <dbReference type="EMBL" id="KAF3557790.1"/>
    </source>
</evidence>
<gene>
    <name evidence="1" type="ORF">F2Q69_00013660</name>
</gene>
<proteinExistence type="predicted"/>
<evidence type="ECO:0000313" key="2">
    <source>
        <dbReference type="Proteomes" id="UP000712600"/>
    </source>
</evidence>
<organism evidence="1 2">
    <name type="scientific">Brassica cretica</name>
    <name type="common">Mustard</name>
    <dbReference type="NCBI Taxonomy" id="69181"/>
    <lineage>
        <taxon>Eukaryota</taxon>
        <taxon>Viridiplantae</taxon>
        <taxon>Streptophyta</taxon>
        <taxon>Embryophyta</taxon>
        <taxon>Tracheophyta</taxon>
        <taxon>Spermatophyta</taxon>
        <taxon>Magnoliopsida</taxon>
        <taxon>eudicotyledons</taxon>
        <taxon>Gunneridae</taxon>
        <taxon>Pentapetalae</taxon>
        <taxon>rosids</taxon>
        <taxon>malvids</taxon>
        <taxon>Brassicales</taxon>
        <taxon>Brassicaceae</taxon>
        <taxon>Brassiceae</taxon>
        <taxon>Brassica</taxon>
    </lineage>
</organism>
<reference evidence="1" key="1">
    <citation type="submission" date="2019-12" db="EMBL/GenBank/DDBJ databases">
        <title>Genome sequencing and annotation of Brassica cretica.</title>
        <authorList>
            <person name="Studholme D.J."/>
            <person name="Sarris P."/>
        </authorList>
    </citation>
    <scope>NUCLEOTIDE SEQUENCE</scope>
    <source>
        <strain evidence="1">PFS-109/04</strain>
        <tissue evidence="1">Leaf</tissue>
    </source>
</reference>
<accession>A0A8S9R4W2</accession>